<evidence type="ECO:0008006" key="5">
    <source>
        <dbReference type="Google" id="ProtNLM"/>
    </source>
</evidence>
<sequence length="106" mass="12067">MSTTSPRNLLVTKPTSNLSPCGPNIRTFQLIEMILRATLYGTDTGERQMLFEHLELLGENDLLVLDRGYPASWLMAALQARGIRFYMRIDGTDKSNRERVRIQLAP</sequence>
<proteinExistence type="predicted"/>
<organism evidence="2 4">
    <name type="scientific">Paraburkholderia madseniana</name>
    <dbReference type="NCBI Taxonomy" id="2599607"/>
    <lineage>
        <taxon>Bacteria</taxon>
        <taxon>Pseudomonadati</taxon>
        <taxon>Pseudomonadota</taxon>
        <taxon>Betaproteobacteria</taxon>
        <taxon>Burkholderiales</taxon>
        <taxon>Burkholderiaceae</taxon>
        <taxon>Paraburkholderia</taxon>
    </lineage>
</organism>
<evidence type="ECO:0000313" key="2">
    <source>
        <dbReference type="EMBL" id="MDQ6406852.1"/>
    </source>
</evidence>
<dbReference type="Proteomes" id="UP001209412">
    <property type="component" value="Unassembled WGS sequence"/>
</dbReference>
<evidence type="ECO:0000313" key="1">
    <source>
        <dbReference type="EMBL" id="MCX4145020.1"/>
    </source>
</evidence>
<dbReference type="AlphaFoldDB" id="A0AAP5EUS7"/>
<keyword evidence="3" id="KW-1185">Reference proteome</keyword>
<accession>A0AAP5EUS7</accession>
<dbReference type="EMBL" id="JAPKHW010000004">
    <property type="protein sequence ID" value="MCX4145020.1"/>
    <property type="molecule type" value="Genomic_DNA"/>
</dbReference>
<protein>
    <recommendedName>
        <fullName evidence="5">Transposase</fullName>
    </recommendedName>
</protein>
<evidence type="ECO:0000313" key="4">
    <source>
        <dbReference type="Proteomes" id="UP001242288"/>
    </source>
</evidence>
<name>A0AAP5EUS7_9BURK</name>
<dbReference type="RefSeq" id="WP_266240109.1">
    <property type="nucleotide sequence ID" value="NZ_JAMXWF010000004.1"/>
</dbReference>
<reference evidence="2" key="1">
    <citation type="submission" date="2022-06" db="EMBL/GenBank/DDBJ databases">
        <title>PHB producers.</title>
        <authorList>
            <person name="Besaury L."/>
        </authorList>
    </citation>
    <scope>NUCLEOTIDE SEQUENCE</scope>
    <source>
        <strain evidence="2 3">SEWS6</strain>
    </source>
</reference>
<dbReference type="Proteomes" id="UP001242288">
    <property type="component" value="Unassembled WGS sequence"/>
</dbReference>
<gene>
    <name evidence="2" type="ORF">NIE36_06420</name>
    <name evidence="1" type="ORF">OSB80_06430</name>
</gene>
<evidence type="ECO:0000313" key="3">
    <source>
        <dbReference type="Proteomes" id="UP001209412"/>
    </source>
</evidence>
<dbReference type="EMBL" id="JAMXWF010000004">
    <property type="protein sequence ID" value="MDQ6406852.1"/>
    <property type="molecule type" value="Genomic_DNA"/>
</dbReference>
<comment type="caution">
    <text evidence="2">The sequence shown here is derived from an EMBL/GenBank/DDBJ whole genome shotgun (WGS) entry which is preliminary data.</text>
</comment>